<evidence type="ECO:0000313" key="13">
    <source>
        <dbReference type="EMBL" id="MFF0545426.1"/>
    </source>
</evidence>
<dbReference type="Pfam" id="PF00528">
    <property type="entry name" value="BPD_transp_1"/>
    <property type="match status" value="1"/>
</dbReference>
<keyword evidence="8 9" id="KW-0472">Membrane</keyword>
<dbReference type="SUPFAM" id="SSF52540">
    <property type="entry name" value="P-loop containing nucleoside triphosphate hydrolases"/>
    <property type="match status" value="2"/>
</dbReference>
<keyword evidence="7 9" id="KW-1133">Transmembrane helix</keyword>
<keyword evidence="4 9" id="KW-0812">Transmembrane</keyword>
<feature type="transmembrane region" description="Helical" evidence="9">
    <location>
        <begin position="201"/>
        <end position="224"/>
    </location>
</feature>
<evidence type="ECO:0000256" key="7">
    <source>
        <dbReference type="ARBA" id="ARBA00022989"/>
    </source>
</evidence>
<feature type="region of interest" description="Disordered" evidence="10">
    <location>
        <begin position="522"/>
        <end position="637"/>
    </location>
</feature>
<dbReference type="CDD" id="cd06261">
    <property type="entry name" value="TM_PBP2"/>
    <property type="match status" value="1"/>
</dbReference>
<feature type="compositionally biased region" description="Low complexity" evidence="10">
    <location>
        <begin position="273"/>
        <end position="283"/>
    </location>
</feature>
<dbReference type="InterPro" id="IPR050319">
    <property type="entry name" value="ABC_transp_ATP-bind"/>
</dbReference>
<dbReference type="InterPro" id="IPR003439">
    <property type="entry name" value="ABC_transporter-like_ATP-bd"/>
</dbReference>
<gene>
    <name evidence="13" type="ORF">ACFYTF_21575</name>
</gene>
<dbReference type="Gene3D" id="3.40.50.300">
    <property type="entry name" value="P-loop containing nucleotide triphosphate hydrolases"/>
    <property type="match status" value="2"/>
</dbReference>
<evidence type="ECO:0000256" key="10">
    <source>
        <dbReference type="SAM" id="MobiDB-lite"/>
    </source>
</evidence>
<dbReference type="InterPro" id="IPR000515">
    <property type="entry name" value="MetI-like"/>
</dbReference>
<comment type="caution">
    <text evidence="13">The sequence shown here is derived from an EMBL/GenBank/DDBJ whole genome shotgun (WGS) entry which is preliminary data.</text>
</comment>
<name>A0ABW6PSM3_9NOCA</name>
<keyword evidence="3 9" id="KW-0813">Transport</keyword>
<dbReference type="GO" id="GO:0005524">
    <property type="term" value="F:ATP binding"/>
    <property type="evidence" value="ECO:0007669"/>
    <property type="project" value="UniProtKB-KW"/>
</dbReference>
<dbReference type="PROSITE" id="PS51257">
    <property type="entry name" value="PROKAR_LIPOPROTEIN"/>
    <property type="match status" value="1"/>
</dbReference>
<comment type="subcellular location">
    <subcellularLocation>
        <location evidence="9">Cell membrane</location>
        <topology evidence="9">Multi-pass membrane protein</topology>
    </subcellularLocation>
    <subcellularLocation>
        <location evidence="1">Membrane</location>
        <topology evidence="1">Multi-pass membrane protein</topology>
    </subcellularLocation>
</comment>
<dbReference type="PANTHER" id="PTHR43776">
    <property type="entry name" value="TRANSPORT ATP-BINDING PROTEIN"/>
    <property type="match status" value="1"/>
</dbReference>
<dbReference type="RefSeq" id="WP_387701866.1">
    <property type="nucleotide sequence ID" value="NZ_JBIAMX010000014.1"/>
</dbReference>
<dbReference type="InterPro" id="IPR027417">
    <property type="entry name" value="P-loop_NTPase"/>
</dbReference>
<evidence type="ECO:0000256" key="9">
    <source>
        <dbReference type="RuleBase" id="RU363032"/>
    </source>
</evidence>
<dbReference type="SMART" id="SM00382">
    <property type="entry name" value="AAA"/>
    <property type="match status" value="2"/>
</dbReference>
<feature type="transmembrane region" description="Helical" evidence="9">
    <location>
        <begin position="114"/>
        <end position="134"/>
    </location>
</feature>
<comment type="similarity">
    <text evidence="9">Belongs to the binding-protein-dependent transport system permease family.</text>
</comment>
<feature type="domain" description="ABC transmembrane type-1" evidence="12">
    <location>
        <begin position="80"/>
        <end position="265"/>
    </location>
</feature>
<evidence type="ECO:0000256" key="5">
    <source>
        <dbReference type="ARBA" id="ARBA00022741"/>
    </source>
</evidence>
<reference evidence="13 14" key="1">
    <citation type="submission" date="2024-10" db="EMBL/GenBank/DDBJ databases">
        <title>The Natural Products Discovery Center: Release of the First 8490 Sequenced Strains for Exploring Actinobacteria Biosynthetic Diversity.</title>
        <authorList>
            <person name="Kalkreuter E."/>
            <person name="Kautsar S.A."/>
            <person name="Yang D."/>
            <person name="Bader C.D."/>
            <person name="Teijaro C.N."/>
            <person name="Fluegel L."/>
            <person name="Davis C.M."/>
            <person name="Simpson J.R."/>
            <person name="Lauterbach L."/>
            <person name="Steele A.D."/>
            <person name="Gui C."/>
            <person name="Meng S."/>
            <person name="Li G."/>
            <person name="Viehrig K."/>
            <person name="Ye F."/>
            <person name="Su P."/>
            <person name="Kiefer A.F."/>
            <person name="Nichols A."/>
            <person name="Cepeda A.J."/>
            <person name="Yan W."/>
            <person name="Fan B."/>
            <person name="Jiang Y."/>
            <person name="Adhikari A."/>
            <person name="Zheng C.-J."/>
            <person name="Schuster L."/>
            <person name="Cowan T.M."/>
            <person name="Smanski M.J."/>
            <person name="Chevrette M.G."/>
            <person name="De Carvalho L.P.S."/>
            <person name="Shen B."/>
        </authorList>
    </citation>
    <scope>NUCLEOTIDE SEQUENCE [LARGE SCALE GENOMIC DNA]</scope>
    <source>
        <strain evidence="13 14">NPDC004045</strain>
    </source>
</reference>
<keyword evidence="6 13" id="KW-0067">ATP-binding</keyword>
<feature type="domain" description="ABC transporter" evidence="11">
    <location>
        <begin position="310"/>
        <end position="548"/>
    </location>
</feature>
<dbReference type="InterPro" id="IPR035906">
    <property type="entry name" value="MetI-like_sf"/>
</dbReference>
<dbReference type="Proteomes" id="UP001601444">
    <property type="component" value="Unassembled WGS sequence"/>
</dbReference>
<evidence type="ECO:0000256" key="3">
    <source>
        <dbReference type="ARBA" id="ARBA00022448"/>
    </source>
</evidence>
<feature type="transmembrane region" description="Helical" evidence="9">
    <location>
        <begin position="20"/>
        <end position="38"/>
    </location>
</feature>
<dbReference type="PROSITE" id="PS00211">
    <property type="entry name" value="ABC_TRANSPORTER_1"/>
    <property type="match status" value="2"/>
</dbReference>
<feature type="transmembrane region" description="Helical" evidence="9">
    <location>
        <begin position="244"/>
        <end position="266"/>
    </location>
</feature>
<accession>A0ABW6PSM3</accession>
<evidence type="ECO:0000256" key="6">
    <source>
        <dbReference type="ARBA" id="ARBA00022840"/>
    </source>
</evidence>
<keyword evidence="14" id="KW-1185">Reference proteome</keyword>
<sequence length="863" mass="87934">MKPPARIGVLARRTGRHPVALLFVALLVAAACVGPALAPHPLEAPVGMPFAGPGGDVPLGTDRLGRDVLSRLLAGGWGLLLVAAVVAATVTVFSAVLGIVAVLRPRVGRVVETLGDLVILVPAVLGTVLVLTAWPEAGAAGLVVVSWIFGIPYCARIFAAAAAPVVAGGYVEVAVAAGESLPYLVFREVLPNLRAVFAAQLGLRFVVGVYLVSTVAFLSLPGALGEVDWASMVRDNASGLLLNPWAVLAPSAAIAVIAVGVNLVVAGRGAGAGARRSVASGPGRPRPAPDHAARVAPAPAEPPDDRGVPVRVECFSAAADSGAVLVAPLSFQAKAGAVTALTGPSGSGKSTVLRALLGHLPPGARRTGGSVTVRGTDVLALDPDALRAFRRDRVTYIGQDPGSELNPLRRVGAVLAEAAPRATEADRADTLTALGLDPALLRRRCGHLSGGQQRRVALAKALLRRTDILVLDEPLAGLQGELRTDIARRLADLAEAHGVTVVLSSHDLATVAAVAHAVVDLAAPPDPMSGADAPTRREDDAEAPVDSADGRLSDPAAQGVRASAPRAPAGGHGVRSSDCARGTPDSSVPDHSAPVGGGVGRSLDRGGGTPDSSVPDHSAPVGRCGGRSFDRAGETADSSVLRARGIGVSVGGRVLVDGLDLTLSPGESVALVGPSGAGKTTLARTLAGLRPPSGGTIAWAGSPGDRPTPADVQLVHQDPRGALNPRRTVGRALARPVRRRGRVPRAALEARVAELLATVDLAPELAGRYPHELSGGQRQRVALARALAADPRVLICDETTSALDPGTAAVVLRALDRFRAERGTALLIISHDSAVVDTWCHRRVELGGAPAPPLTTADVDYPP</sequence>
<comment type="similarity">
    <text evidence="2">Belongs to the ABC transporter superfamily.</text>
</comment>
<feature type="transmembrane region" description="Helical" evidence="9">
    <location>
        <begin position="140"/>
        <end position="159"/>
    </location>
</feature>
<dbReference type="PANTHER" id="PTHR43776:SF7">
    <property type="entry name" value="D,D-DIPEPTIDE TRANSPORT ATP-BINDING PROTEIN DDPF-RELATED"/>
    <property type="match status" value="1"/>
</dbReference>
<feature type="domain" description="ABC transporter" evidence="11">
    <location>
        <begin position="641"/>
        <end position="859"/>
    </location>
</feature>
<dbReference type="PROSITE" id="PS50893">
    <property type="entry name" value="ABC_TRANSPORTER_2"/>
    <property type="match status" value="2"/>
</dbReference>
<feature type="compositionally biased region" description="Gly residues" evidence="10">
    <location>
        <begin position="595"/>
        <end position="609"/>
    </location>
</feature>
<evidence type="ECO:0000313" key="14">
    <source>
        <dbReference type="Proteomes" id="UP001601444"/>
    </source>
</evidence>
<dbReference type="InterPro" id="IPR003593">
    <property type="entry name" value="AAA+_ATPase"/>
</dbReference>
<evidence type="ECO:0000256" key="2">
    <source>
        <dbReference type="ARBA" id="ARBA00005417"/>
    </source>
</evidence>
<feature type="transmembrane region" description="Helical" evidence="9">
    <location>
        <begin position="77"/>
        <end position="102"/>
    </location>
</feature>
<evidence type="ECO:0000259" key="11">
    <source>
        <dbReference type="PROSITE" id="PS50893"/>
    </source>
</evidence>
<dbReference type="InterPro" id="IPR017871">
    <property type="entry name" value="ABC_transporter-like_CS"/>
</dbReference>
<dbReference type="Pfam" id="PF00005">
    <property type="entry name" value="ABC_tran"/>
    <property type="match status" value="2"/>
</dbReference>
<proteinExistence type="inferred from homology"/>
<evidence type="ECO:0000256" key="8">
    <source>
        <dbReference type="ARBA" id="ARBA00023136"/>
    </source>
</evidence>
<organism evidence="13 14">
    <name type="scientific">Nocardia thailandica</name>
    <dbReference type="NCBI Taxonomy" id="257275"/>
    <lineage>
        <taxon>Bacteria</taxon>
        <taxon>Bacillati</taxon>
        <taxon>Actinomycetota</taxon>
        <taxon>Actinomycetes</taxon>
        <taxon>Mycobacteriales</taxon>
        <taxon>Nocardiaceae</taxon>
        <taxon>Nocardia</taxon>
    </lineage>
</organism>
<dbReference type="SUPFAM" id="SSF161098">
    <property type="entry name" value="MetI-like"/>
    <property type="match status" value="1"/>
</dbReference>
<evidence type="ECO:0000259" key="12">
    <source>
        <dbReference type="PROSITE" id="PS50928"/>
    </source>
</evidence>
<feature type="region of interest" description="Disordered" evidence="10">
    <location>
        <begin position="273"/>
        <end position="307"/>
    </location>
</feature>
<dbReference type="EMBL" id="JBIAMX010000014">
    <property type="protein sequence ID" value="MFF0545426.1"/>
    <property type="molecule type" value="Genomic_DNA"/>
</dbReference>
<keyword evidence="5" id="KW-0547">Nucleotide-binding</keyword>
<dbReference type="PROSITE" id="PS50928">
    <property type="entry name" value="ABC_TM1"/>
    <property type="match status" value="1"/>
</dbReference>
<evidence type="ECO:0000256" key="1">
    <source>
        <dbReference type="ARBA" id="ARBA00004141"/>
    </source>
</evidence>
<protein>
    <submittedName>
        <fullName evidence="13">ATP-binding cassette domain-containing protein</fullName>
    </submittedName>
</protein>
<evidence type="ECO:0000256" key="4">
    <source>
        <dbReference type="ARBA" id="ARBA00022692"/>
    </source>
</evidence>